<name>R7TJI3_CAPTE</name>
<proteinExistence type="predicted"/>
<evidence type="ECO:0000313" key="9">
    <source>
        <dbReference type="EMBL" id="ELT93983.1"/>
    </source>
</evidence>
<sequence length="814" mass="90315">MNPYGHHEGYYLHQGAMPHPIQGQEVAHGAGGYMAAPPVRQEIPVPEEELEIRGGRSTRGASKQRRDLINHEISHLRDLLPLPESARQRLSQLQIMSLCCCYIRKCNYFTRMFGNGESFMSETPFQFSQAINGFLLITTREGKLLYISENITEYLGHSMVDMLTQGDSLYDIIDKRDQATVQGQLLQSEFTETSEQSTSQDERTFFCRMNVARSFRRQSGFGDHKMMHVRGHFIQPMLRDHYGNQPVFMAICSPLVTPDVKEAAVQNNTMIYQSVHGLDLKYIEIGHIGEHHLGYSEAEVYGKSLYELLHPDDVHEAKEKHIQLIKSSHEMGCMLTVRLQNSAGYWVWVNMVMHIRQPFVCDNGDPAIICINHVIDESEAQHFKMQSQLFSSHIAPSPEYLGQGVSPPHTITQVAAEAEQYPMPTSFMGALQSQTLDESGMYFGEIGVTVTPAEDLGAGTMGGSSSSTGVEGIHLGHPSQGSSLGPCADADIEIQQPNQPQQQQEPERKIPRADLLNKLKRKMTEHALQQCKPAKRPCMPGSPEQSGRGHSELFSPVTYTASLLAAPVYDYDGGSLDLGDVQVLGSLDHATSFANPKSDIKVEAPSVFPREISQPLTPPTPSSINSDYRDDMTSLTVEVDNYDTAVVPSSILTPESTPVSSPHQAMSPMTSSPAQVQPKIELDDLSFFEGVNLNKKIKEEVKTEESRGLPVLDVLSLEDYLTAMESPKPCTPQLKPAQPDALLALTDDQLARFVTEAMQEFRSDEQFMLVPDQPHHSPQPASDGDLVSELKQLTETFVNSPSYGDADLARALFQ</sequence>
<gene>
    <name evidence="9" type="ORF">CAPTEDRAFT_193549</name>
</gene>
<protein>
    <submittedName>
        <fullName evidence="9 10">Uncharacterized protein</fullName>
    </submittedName>
</protein>
<dbReference type="InterPro" id="IPR011598">
    <property type="entry name" value="bHLH_dom"/>
</dbReference>
<organism evidence="9">
    <name type="scientific">Capitella teleta</name>
    <name type="common">Polychaete worm</name>
    <dbReference type="NCBI Taxonomy" id="283909"/>
    <lineage>
        <taxon>Eukaryota</taxon>
        <taxon>Metazoa</taxon>
        <taxon>Spiralia</taxon>
        <taxon>Lophotrochozoa</taxon>
        <taxon>Annelida</taxon>
        <taxon>Polychaeta</taxon>
        <taxon>Sedentaria</taxon>
        <taxon>Scolecida</taxon>
        <taxon>Capitellidae</taxon>
        <taxon>Capitella</taxon>
    </lineage>
</organism>
<dbReference type="InterPro" id="IPR000014">
    <property type="entry name" value="PAS"/>
</dbReference>
<evidence type="ECO:0000259" key="8">
    <source>
        <dbReference type="PROSITE" id="PS50888"/>
    </source>
</evidence>
<dbReference type="Pfam" id="PF23183">
    <property type="entry name" value="bHLH_NPAS4"/>
    <property type="match status" value="1"/>
</dbReference>
<dbReference type="EnsemblMetazoa" id="CapteT193549">
    <property type="protein sequence ID" value="CapteP193549"/>
    <property type="gene ID" value="CapteG193549"/>
</dbReference>
<dbReference type="CDD" id="cd19697">
    <property type="entry name" value="bHLH-PAS_NPAS4_PASD10"/>
    <property type="match status" value="1"/>
</dbReference>
<feature type="domain" description="BHLH" evidence="8">
    <location>
        <begin position="53"/>
        <end position="106"/>
    </location>
</feature>
<keyword evidence="5" id="KW-0539">Nucleus</keyword>
<dbReference type="Pfam" id="PF14598">
    <property type="entry name" value="PAS_11"/>
    <property type="match status" value="1"/>
</dbReference>
<dbReference type="CDD" id="cd00130">
    <property type="entry name" value="PAS"/>
    <property type="match status" value="2"/>
</dbReference>
<dbReference type="SUPFAM" id="SSF47459">
    <property type="entry name" value="HLH, helix-loop-helix DNA-binding domain"/>
    <property type="match status" value="1"/>
</dbReference>
<keyword evidence="2" id="KW-0805">Transcription regulation</keyword>
<evidence type="ECO:0000313" key="10">
    <source>
        <dbReference type="EnsemblMetazoa" id="CapteP193549"/>
    </source>
</evidence>
<dbReference type="NCBIfam" id="TIGR00229">
    <property type="entry name" value="sensory_box"/>
    <property type="match status" value="1"/>
</dbReference>
<dbReference type="OMA" id="NINMFNT"/>
<evidence type="ECO:0000256" key="1">
    <source>
        <dbReference type="ARBA" id="ARBA00004123"/>
    </source>
</evidence>
<reference evidence="9 11" key="2">
    <citation type="journal article" date="2013" name="Nature">
        <title>Insights into bilaterian evolution from three spiralian genomes.</title>
        <authorList>
            <person name="Simakov O."/>
            <person name="Marletaz F."/>
            <person name="Cho S.J."/>
            <person name="Edsinger-Gonzales E."/>
            <person name="Havlak P."/>
            <person name="Hellsten U."/>
            <person name="Kuo D.H."/>
            <person name="Larsson T."/>
            <person name="Lv J."/>
            <person name="Arendt D."/>
            <person name="Savage R."/>
            <person name="Osoegawa K."/>
            <person name="de Jong P."/>
            <person name="Grimwood J."/>
            <person name="Chapman J.A."/>
            <person name="Shapiro H."/>
            <person name="Aerts A."/>
            <person name="Otillar R.P."/>
            <person name="Terry A.Y."/>
            <person name="Boore J.L."/>
            <person name="Grigoriev I.V."/>
            <person name="Lindberg D.R."/>
            <person name="Seaver E.C."/>
            <person name="Weisblat D.A."/>
            <person name="Putnam N.H."/>
            <person name="Rokhsar D.S."/>
        </authorList>
    </citation>
    <scope>NUCLEOTIDE SEQUENCE</scope>
    <source>
        <strain evidence="9 11">I ESC-2004</strain>
    </source>
</reference>
<keyword evidence="3" id="KW-0238">DNA-binding</keyword>
<dbReference type="GO" id="GO:0000981">
    <property type="term" value="F:DNA-binding transcription factor activity, RNA polymerase II-specific"/>
    <property type="evidence" value="ECO:0007669"/>
    <property type="project" value="TreeGrafter"/>
</dbReference>
<keyword evidence="11" id="KW-1185">Reference proteome</keyword>
<evidence type="ECO:0000259" key="7">
    <source>
        <dbReference type="PROSITE" id="PS50112"/>
    </source>
</evidence>
<keyword evidence="4" id="KW-0804">Transcription</keyword>
<feature type="domain" description="PAS" evidence="7">
    <location>
        <begin position="293"/>
        <end position="328"/>
    </location>
</feature>
<reference evidence="11" key="1">
    <citation type="submission" date="2012-12" db="EMBL/GenBank/DDBJ databases">
        <authorList>
            <person name="Hellsten U."/>
            <person name="Grimwood J."/>
            <person name="Chapman J.A."/>
            <person name="Shapiro H."/>
            <person name="Aerts A."/>
            <person name="Otillar R.P."/>
            <person name="Terry A.Y."/>
            <person name="Boore J.L."/>
            <person name="Simakov O."/>
            <person name="Marletaz F."/>
            <person name="Cho S.-J."/>
            <person name="Edsinger-Gonzales E."/>
            <person name="Havlak P."/>
            <person name="Kuo D.-H."/>
            <person name="Larsson T."/>
            <person name="Lv J."/>
            <person name="Arendt D."/>
            <person name="Savage R."/>
            <person name="Osoegawa K."/>
            <person name="de Jong P."/>
            <person name="Lindberg D.R."/>
            <person name="Seaver E.C."/>
            <person name="Weisblat D.A."/>
            <person name="Putnam N.H."/>
            <person name="Grigoriev I.V."/>
            <person name="Rokhsar D.S."/>
        </authorList>
    </citation>
    <scope>NUCLEOTIDE SEQUENCE</scope>
    <source>
        <strain evidence="11">I ESC-2004</strain>
    </source>
</reference>
<evidence type="ECO:0000256" key="2">
    <source>
        <dbReference type="ARBA" id="ARBA00023015"/>
    </source>
</evidence>
<dbReference type="OrthoDB" id="9978016at2759"/>
<comment type="subcellular location">
    <subcellularLocation>
        <location evidence="1">Nucleus</location>
    </subcellularLocation>
</comment>
<dbReference type="STRING" id="283909.R7TJI3"/>
<dbReference type="HOGENOM" id="CLU_346909_0_0_1"/>
<evidence type="ECO:0000256" key="4">
    <source>
        <dbReference type="ARBA" id="ARBA00023163"/>
    </source>
</evidence>
<dbReference type="Gene3D" id="4.10.280.10">
    <property type="entry name" value="Helix-loop-helix DNA-binding domain"/>
    <property type="match status" value="1"/>
</dbReference>
<dbReference type="Proteomes" id="UP000014760">
    <property type="component" value="Unassembled WGS sequence"/>
</dbReference>
<dbReference type="InterPro" id="IPR056192">
    <property type="entry name" value="bHLH_NPAS4"/>
</dbReference>
<dbReference type="InterPro" id="IPR036638">
    <property type="entry name" value="HLH_DNA-bd_sf"/>
</dbReference>
<reference evidence="10" key="3">
    <citation type="submission" date="2015-06" db="UniProtKB">
        <authorList>
            <consortium name="EnsemblMetazoa"/>
        </authorList>
    </citation>
    <scope>IDENTIFICATION</scope>
</reference>
<dbReference type="InterPro" id="IPR035965">
    <property type="entry name" value="PAS-like_dom_sf"/>
</dbReference>
<dbReference type="EMBL" id="KB309539">
    <property type="protein sequence ID" value="ELT93983.1"/>
    <property type="molecule type" value="Genomic_DNA"/>
</dbReference>
<dbReference type="GO" id="GO:0005634">
    <property type="term" value="C:nucleus"/>
    <property type="evidence" value="ECO:0007669"/>
    <property type="project" value="UniProtKB-SubCell"/>
</dbReference>
<dbReference type="PANTHER" id="PTHR23043:SF39">
    <property type="entry name" value="DYSFUSION, ISOFORM D"/>
    <property type="match status" value="1"/>
</dbReference>
<dbReference type="GO" id="GO:0046983">
    <property type="term" value="F:protein dimerization activity"/>
    <property type="evidence" value="ECO:0007669"/>
    <property type="project" value="InterPro"/>
</dbReference>
<accession>R7TJI3</accession>
<dbReference type="SMART" id="SM00091">
    <property type="entry name" value="PAS"/>
    <property type="match status" value="2"/>
</dbReference>
<dbReference type="GO" id="GO:0000977">
    <property type="term" value="F:RNA polymerase II transcription regulatory region sequence-specific DNA binding"/>
    <property type="evidence" value="ECO:0007669"/>
    <property type="project" value="TreeGrafter"/>
</dbReference>
<evidence type="ECO:0000256" key="3">
    <source>
        <dbReference type="ARBA" id="ARBA00023125"/>
    </source>
</evidence>
<dbReference type="Gene3D" id="3.30.450.20">
    <property type="entry name" value="PAS domain"/>
    <property type="match status" value="2"/>
</dbReference>
<dbReference type="PROSITE" id="PS50888">
    <property type="entry name" value="BHLH"/>
    <property type="match status" value="1"/>
</dbReference>
<evidence type="ECO:0000256" key="5">
    <source>
        <dbReference type="ARBA" id="ARBA00023242"/>
    </source>
</evidence>
<dbReference type="PANTHER" id="PTHR23043">
    <property type="entry name" value="HYPOXIA-INDUCIBLE FACTOR 1 ALPHA"/>
    <property type="match status" value="1"/>
</dbReference>
<dbReference type="EMBL" id="AMQN01012469">
    <property type="status" value="NOT_ANNOTATED_CDS"/>
    <property type="molecule type" value="Genomic_DNA"/>
</dbReference>
<dbReference type="AlphaFoldDB" id="R7TJI3"/>
<feature type="region of interest" description="Disordered" evidence="6">
    <location>
        <begin position="652"/>
        <end position="671"/>
    </location>
</feature>
<feature type="domain" description="PAS" evidence="7">
    <location>
        <begin position="129"/>
        <end position="193"/>
    </location>
</feature>
<dbReference type="PROSITE" id="PS50112">
    <property type="entry name" value="PAS"/>
    <property type="match status" value="2"/>
</dbReference>
<dbReference type="SUPFAM" id="SSF55785">
    <property type="entry name" value="PYP-like sensor domain (PAS domain)"/>
    <property type="match status" value="2"/>
</dbReference>
<feature type="region of interest" description="Disordered" evidence="6">
    <location>
        <begin position="457"/>
        <end position="488"/>
    </location>
</feature>
<evidence type="ECO:0000256" key="6">
    <source>
        <dbReference type="SAM" id="MobiDB-lite"/>
    </source>
</evidence>
<evidence type="ECO:0000313" key="11">
    <source>
        <dbReference type="Proteomes" id="UP000014760"/>
    </source>
</evidence>